<name>A0A5C1EAG8_9RHOO</name>
<evidence type="ECO:0000313" key="15">
    <source>
        <dbReference type="Proteomes" id="UP000323671"/>
    </source>
</evidence>
<reference evidence="14 15" key="1">
    <citation type="submission" date="2017-07" db="EMBL/GenBank/DDBJ databases">
        <title>Complete genome sequence of Oryzomicrobium terrae TPP412.</title>
        <authorList>
            <person name="Chiu L.-W."/>
            <person name="Lo K.-J."/>
            <person name="Tsai Y.-M."/>
            <person name="Lin S.-S."/>
            <person name="Kuo C.-H."/>
            <person name="Liu C.-T."/>
        </authorList>
    </citation>
    <scope>NUCLEOTIDE SEQUENCE [LARGE SCALE GENOMIC DNA]</scope>
    <source>
        <strain evidence="14 15">TPP412</strain>
    </source>
</reference>
<dbReference type="EMBL" id="CP022579">
    <property type="protein sequence ID" value="QEL65900.1"/>
    <property type="molecule type" value="Genomic_DNA"/>
</dbReference>
<keyword evidence="6 10" id="KW-0653">Protein transport</keyword>
<evidence type="ECO:0000256" key="4">
    <source>
        <dbReference type="ARBA" id="ARBA00022519"/>
    </source>
</evidence>
<evidence type="ECO:0000256" key="11">
    <source>
        <dbReference type="SAM" id="Coils"/>
    </source>
</evidence>
<keyword evidence="7 10" id="KW-1133">Transmembrane helix</keyword>
<comment type="function">
    <text evidence="10">Part of the twin-arginine translocation (Tat) system that transports large folded proteins containing a characteristic twin-arginine motif in their signal peptide across membranes. Together with TatC, TatB is part of a receptor directly interacting with Tat signal peptides. TatB may form an oligomeric binding site that transiently accommodates folded Tat precursor proteins before their translocation.</text>
</comment>
<keyword evidence="5 10" id="KW-0812">Transmembrane</keyword>
<dbReference type="PRINTS" id="PR01506">
    <property type="entry name" value="TATBPROTEIN"/>
</dbReference>
<feature type="transmembrane region" description="Helical" evidence="13">
    <location>
        <begin position="6"/>
        <end position="22"/>
    </location>
</feature>
<keyword evidence="11" id="KW-0175">Coiled coil</keyword>
<evidence type="ECO:0000256" key="12">
    <source>
        <dbReference type="SAM" id="MobiDB-lite"/>
    </source>
</evidence>
<dbReference type="HAMAP" id="MF_00237">
    <property type="entry name" value="TatB"/>
    <property type="match status" value="1"/>
</dbReference>
<evidence type="ECO:0000256" key="2">
    <source>
        <dbReference type="ARBA" id="ARBA00022448"/>
    </source>
</evidence>
<feature type="region of interest" description="Disordered" evidence="12">
    <location>
        <begin position="110"/>
        <end position="169"/>
    </location>
</feature>
<evidence type="ECO:0000256" key="7">
    <source>
        <dbReference type="ARBA" id="ARBA00022989"/>
    </source>
</evidence>
<keyword evidence="3 10" id="KW-1003">Cell membrane</keyword>
<evidence type="ECO:0000313" key="14">
    <source>
        <dbReference type="EMBL" id="QEL65900.1"/>
    </source>
</evidence>
<dbReference type="PANTHER" id="PTHR33162">
    <property type="entry name" value="SEC-INDEPENDENT PROTEIN TRANSLOCASE PROTEIN TATA, CHLOROPLASTIC"/>
    <property type="match status" value="1"/>
</dbReference>
<comment type="subunit">
    <text evidence="10">The Tat system comprises two distinct complexes: a TatABC complex, containing multiple copies of TatA, TatB and TatC subunits, and a separate TatA complex, containing only TatA subunits. Substrates initially bind to the TatABC complex, which probably triggers association of the separate TatA complex to form the active translocon.</text>
</comment>
<feature type="compositionally biased region" description="Low complexity" evidence="12">
    <location>
        <begin position="122"/>
        <end position="140"/>
    </location>
</feature>
<dbReference type="Pfam" id="PF02416">
    <property type="entry name" value="TatA_B_E"/>
    <property type="match status" value="1"/>
</dbReference>
<evidence type="ECO:0000256" key="1">
    <source>
        <dbReference type="ARBA" id="ARBA00004167"/>
    </source>
</evidence>
<evidence type="ECO:0000256" key="6">
    <source>
        <dbReference type="ARBA" id="ARBA00022927"/>
    </source>
</evidence>
<evidence type="ECO:0000256" key="5">
    <source>
        <dbReference type="ARBA" id="ARBA00022692"/>
    </source>
</evidence>
<comment type="subcellular location">
    <subcellularLocation>
        <location evidence="10">Cell membrane</location>
        <topology evidence="10">Single-pass membrane protein</topology>
    </subcellularLocation>
    <subcellularLocation>
        <location evidence="1">Membrane</location>
        <topology evidence="1">Single-pass membrane protein</topology>
    </subcellularLocation>
</comment>
<dbReference type="KEGG" id="otr:OTERR_24240"/>
<dbReference type="GO" id="GO:0033281">
    <property type="term" value="C:TAT protein transport complex"/>
    <property type="evidence" value="ECO:0007669"/>
    <property type="project" value="UniProtKB-UniRule"/>
</dbReference>
<organism evidence="14 15">
    <name type="scientific">Oryzomicrobium terrae</name>
    <dbReference type="NCBI Taxonomy" id="1735038"/>
    <lineage>
        <taxon>Bacteria</taxon>
        <taxon>Pseudomonadati</taxon>
        <taxon>Pseudomonadota</taxon>
        <taxon>Betaproteobacteria</taxon>
        <taxon>Rhodocyclales</taxon>
        <taxon>Rhodocyclaceae</taxon>
        <taxon>Oryzomicrobium</taxon>
    </lineage>
</organism>
<dbReference type="Proteomes" id="UP000323671">
    <property type="component" value="Chromosome"/>
</dbReference>
<evidence type="ECO:0000256" key="9">
    <source>
        <dbReference type="ARBA" id="ARBA00023136"/>
    </source>
</evidence>
<feature type="coiled-coil region" evidence="11">
    <location>
        <begin position="52"/>
        <end position="87"/>
    </location>
</feature>
<proteinExistence type="inferred from homology"/>
<dbReference type="RefSeq" id="WP_082396957.1">
    <property type="nucleotide sequence ID" value="NZ_CP022579.1"/>
</dbReference>
<dbReference type="NCBIfam" id="TIGR01410">
    <property type="entry name" value="tatB"/>
    <property type="match status" value="1"/>
</dbReference>
<protein>
    <recommendedName>
        <fullName evidence="10">Sec-independent protein translocase protein TatB</fullName>
    </recommendedName>
</protein>
<dbReference type="InterPro" id="IPR018448">
    <property type="entry name" value="TatB"/>
</dbReference>
<dbReference type="InterPro" id="IPR003369">
    <property type="entry name" value="TatA/B/E"/>
</dbReference>
<dbReference type="PANTHER" id="PTHR33162:SF1">
    <property type="entry name" value="SEC-INDEPENDENT PROTEIN TRANSLOCASE PROTEIN TATA, CHLOROPLASTIC"/>
    <property type="match status" value="1"/>
</dbReference>
<comment type="similarity">
    <text evidence="10">Belongs to the TatB family.</text>
</comment>
<gene>
    <name evidence="10 14" type="primary">tatB</name>
    <name evidence="14" type="ORF">OTERR_24240</name>
</gene>
<evidence type="ECO:0000256" key="10">
    <source>
        <dbReference type="HAMAP-Rule" id="MF_00237"/>
    </source>
</evidence>
<keyword evidence="9 10" id="KW-0472">Membrane</keyword>
<dbReference type="AlphaFoldDB" id="A0A5C1EAG8"/>
<dbReference type="Gene3D" id="1.20.5.3310">
    <property type="match status" value="1"/>
</dbReference>
<keyword evidence="8 10" id="KW-0811">Translocation</keyword>
<sequence>MFDISFTELIVIAVVALVVIGPERLPKVARTAGLLLGRLQRYVSDVKSDIQREMQLEELKKLQAEVAESARQVEEKLTTDLRDAEKQLQSGFAEVKGAGDDVAQALSDTVATAEQAGHEITAAGEAPASAEPSATESPVAVASTEVPTHSGLGSALPTSSSATEPVAKG</sequence>
<keyword evidence="2 10" id="KW-0813">Transport</keyword>
<keyword evidence="4" id="KW-0997">Cell inner membrane</keyword>
<evidence type="ECO:0000256" key="8">
    <source>
        <dbReference type="ARBA" id="ARBA00023010"/>
    </source>
</evidence>
<dbReference type="GO" id="GO:0008320">
    <property type="term" value="F:protein transmembrane transporter activity"/>
    <property type="evidence" value="ECO:0007669"/>
    <property type="project" value="UniProtKB-UniRule"/>
</dbReference>
<evidence type="ECO:0000256" key="13">
    <source>
        <dbReference type="SAM" id="Phobius"/>
    </source>
</evidence>
<evidence type="ECO:0000256" key="3">
    <source>
        <dbReference type="ARBA" id="ARBA00022475"/>
    </source>
</evidence>
<accession>A0A5C1EAG8</accession>
<dbReference type="GO" id="GO:0043953">
    <property type="term" value="P:protein transport by the Tat complex"/>
    <property type="evidence" value="ECO:0007669"/>
    <property type="project" value="UniProtKB-UniRule"/>
</dbReference>
<keyword evidence="15" id="KW-1185">Reference proteome</keyword>